<protein>
    <submittedName>
        <fullName evidence="2">Transposase</fullName>
    </submittedName>
</protein>
<evidence type="ECO:0000259" key="1">
    <source>
        <dbReference type="Pfam" id="PF13340"/>
    </source>
</evidence>
<name>A0ABT1D615_9PROT</name>
<proteinExistence type="predicted"/>
<sequence>MRHFTPRRPYTPLTDEEWAVLAPHLPHTDPDATAPGRPLTESRRARFEAMLFACVTDTPWTRLPRHHGAQPLSVAKHFRRLAHEGVWSRLLEALIDPHCPRLLKAMEYWVCRLARRAMRLLGMQGLGLAQRLGFLTALPQLPWFLPNLELSRALWAHAKEIVETMLEDPTWRPKRGYLNLLGRCLVIAGGRAVWQKRFAPP</sequence>
<reference evidence="2 3" key="1">
    <citation type="submission" date="2021-12" db="EMBL/GenBank/DDBJ databases">
        <title>Siccirubricoccus leaddurans sp. nov., a high concentration Zn2+ tolerance bacterium.</title>
        <authorList>
            <person name="Cao Y."/>
        </authorList>
    </citation>
    <scope>NUCLEOTIDE SEQUENCE [LARGE SCALE GENOMIC DNA]</scope>
    <source>
        <strain evidence="2 3">KC 17139</strain>
    </source>
</reference>
<dbReference type="PANTHER" id="PTHR46637:SF1">
    <property type="entry name" value="BLL5188 PROTEIN"/>
    <property type="match status" value="1"/>
</dbReference>
<organism evidence="2 3">
    <name type="scientific">Siccirubricoccus soli</name>
    <dbReference type="NCBI Taxonomy" id="2899147"/>
    <lineage>
        <taxon>Bacteria</taxon>
        <taxon>Pseudomonadati</taxon>
        <taxon>Pseudomonadota</taxon>
        <taxon>Alphaproteobacteria</taxon>
        <taxon>Acetobacterales</taxon>
        <taxon>Roseomonadaceae</taxon>
        <taxon>Siccirubricoccus</taxon>
    </lineage>
</organism>
<dbReference type="Pfam" id="PF13340">
    <property type="entry name" value="DUF4096"/>
    <property type="match status" value="1"/>
</dbReference>
<evidence type="ECO:0000313" key="3">
    <source>
        <dbReference type="Proteomes" id="UP001523392"/>
    </source>
</evidence>
<dbReference type="InterPro" id="IPR025161">
    <property type="entry name" value="IS402-like_dom"/>
</dbReference>
<comment type="caution">
    <text evidence="2">The sequence shown here is derived from an EMBL/GenBank/DDBJ whole genome shotgun (WGS) entry which is preliminary data.</text>
</comment>
<dbReference type="RefSeq" id="WP_252954007.1">
    <property type="nucleotide sequence ID" value="NZ_JAFIRR010000089.1"/>
</dbReference>
<feature type="domain" description="Insertion element IS402-like" evidence="1">
    <location>
        <begin position="13"/>
        <end position="90"/>
    </location>
</feature>
<accession>A0ABT1D615</accession>
<dbReference type="Proteomes" id="UP001523392">
    <property type="component" value="Unassembled WGS sequence"/>
</dbReference>
<dbReference type="PANTHER" id="PTHR46637">
    <property type="entry name" value="TIS1421-TRANSPOSASE PROTEIN A"/>
    <property type="match status" value="1"/>
</dbReference>
<dbReference type="InterPro" id="IPR052909">
    <property type="entry name" value="Transposase_6_like"/>
</dbReference>
<gene>
    <name evidence="2" type="ORF">JYK14_14530</name>
</gene>
<dbReference type="EMBL" id="JAFIRR010000089">
    <property type="protein sequence ID" value="MCO6417372.1"/>
    <property type="molecule type" value="Genomic_DNA"/>
</dbReference>
<keyword evidence="3" id="KW-1185">Reference proteome</keyword>
<evidence type="ECO:0000313" key="2">
    <source>
        <dbReference type="EMBL" id="MCO6417372.1"/>
    </source>
</evidence>